<dbReference type="InterPro" id="IPR036291">
    <property type="entry name" value="NAD(P)-bd_dom_sf"/>
</dbReference>
<dbReference type="EMBL" id="BMLI01000004">
    <property type="protein sequence ID" value="GGN13752.1"/>
    <property type="molecule type" value="Genomic_DNA"/>
</dbReference>
<keyword evidence="2" id="KW-1185">Reference proteome</keyword>
<dbReference type="SUPFAM" id="SSF51735">
    <property type="entry name" value="NAD(P)-binding Rossmann-fold domains"/>
    <property type="match status" value="1"/>
</dbReference>
<name>A0ABQ2IJ55_9BACT</name>
<evidence type="ECO:0000313" key="2">
    <source>
        <dbReference type="Proteomes" id="UP000632339"/>
    </source>
</evidence>
<proteinExistence type="predicted"/>
<protein>
    <recommendedName>
        <fullName evidence="3">Short chain dehydrogenase</fullName>
    </recommendedName>
</protein>
<accession>A0ABQ2IJ55</accession>
<sequence length="93" mass="9702">MLLYTNKNYIKTNVRFKREKALTIGGSRGIGAAIAKTLAPDGAAVAFTYEKSKDQADAVVSEIKPLGCIAVAILADSADIGAIAIPACLRPLP</sequence>
<gene>
    <name evidence="1" type="ORF">GCM10010967_57420</name>
</gene>
<reference evidence="2" key="1">
    <citation type="journal article" date="2019" name="Int. J. Syst. Evol. Microbiol.">
        <title>The Global Catalogue of Microorganisms (GCM) 10K type strain sequencing project: providing services to taxonomists for standard genome sequencing and annotation.</title>
        <authorList>
            <consortium name="The Broad Institute Genomics Platform"/>
            <consortium name="The Broad Institute Genome Sequencing Center for Infectious Disease"/>
            <person name="Wu L."/>
            <person name="Ma J."/>
        </authorList>
    </citation>
    <scope>NUCLEOTIDE SEQUENCE [LARGE SCALE GENOMIC DNA]</scope>
    <source>
        <strain evidence="2">CGMCC 1.6375</strain>
    </source>
</reference>
<evidence type="ECO:0008006" key="3">
    <source>
        <dbReference type="Google" id="ProtNLM"/>
    </source>
</evidence>
<dbReference type="Gene3D" id="3.40.50.720">
    <property type="entry name" value="NAD(P)-binding Rossmann-like Domain"/>
    <property type="match status" value="1"/>
</dbReference>
<evidence type="ECO:0000313" key="1">
    <source>
        <dbReference type="EMBL" id="GGN13752.1"/>
    </source>
</evidence>
<comment type="caution">
    <text evidence="1">The sequence shown here is derived from an EMBL/GenBank/DDBJ whole genome shotgun (WGS) entry which is preliminary data.</text>
</comment>
<organism evidence="1 2">
    <name type="scientific">Dyadobacter beijingensis</name>
    <dbReference type="NCBI Taxonomy" id="365489"/>
    <lineage>
        <taxon>Bacteria</taxon>
        <taxon>Pseudomonadati</taxon>
        <taxon>Bacteroidota</taxon>
        <taxon>Cytophagia</taxon>
        <taxon>Cytophagales</taxon>
        <taxon>Spirosomataceae</taxon>
        <taxon>Dyadobacter</taxon>
    </lineage>
</organism>
<dbReference type="InterPro" id="IPR002347">
    <property type="entry name" value="SDR_fam"/>
</dbReference>
<dbReference type="Proteomes" id="UP000632339">
    <property type="component" value="Unassembled WGS sequence"/>
</dbReference>
<dbReference type="Pfam" id="PF00106">
    <property type="entry name" value="adh_short"/>
    <property type="match status" value="1"/>
</dbReference>